<dbReference type="PANTHER" id="PTHR11412:SF175">
    <property type="entry name" value="TEP (THIOLESTER CONTAINING PROTEIN)"/>
    <property type="match status" value="1"/>
</dbReference>
<dbReference type="EMBL" id="KZ270507">
    <property type="protein sequence ID" value="OZC05710.1"/>
    <property type="molecule type" value="Genomic_DNA"/>
</dbReference>
<evidence type="ECO:0000256" key="4">
    <source>
        <dbReference type="ARBA" id="ARBA00063781"/>
    </source>
</evidence>
<evidence type="ECO:0000259" key="7">
    <source>
        <dbReference type="Pfam" id="PF17791"/>
    </source>
</evidence>
<dbReference type="InterPro" id="IPR050473">
    <property type="entry name" value="A2M/Complement_sys"/>
</dbReference>
<proteinExistence type="predicted"/>
<gene>
    <name evidence="8" type="ORF">X798_07316</name>
</gene>
<feature type="domain" description="Macroglobulin" evidence="6">
    <location>
        <begin position="56"/>
        <end position="147"/>
    </location>
</feature>
<evidence type="ECO:0000313" key="9">
    <source>
        <dbReference type="Proteomes" id="UP000242913"/>
    </source>
</evidence>
<reference evidence="8 9" key="1">
    <citation type="submission" date="2015-12" db="EMBL/GenBank/DDBJ databases">
        <title>Draft genome of the nematode, Onchocerca flexuosa.</title>
        <authorList>
            <person name="Mitreva M."/>
        </authorList>
    </citation>
    <scope>NUCLEOTIDE SEQUENCE [LARGE SCALE GENOMIC DNA]</scope>
    <source>
        <strain evidence="8">Red Deer</strain>
    </source>
</reference>
<keyword evidence="1" id="KW-0732">Signal</keyword>
<dbReference type="InterPro" id="IPR002890">
    <property type="entry name" value="MG2"/>
</dbReference>
<evidence type="ECO:0000313" key="8">
    <source>
        <dbReference type="EMBL" id="OZC05710.1"/>
    </source>
</evidence>
<accession>A0A238BM27</accession>
<evidence type="ECO:0000256" key="5">
    <source>
        <dbReference type="ARBA" id="ARBA00078071"/>
    </source>
</evidence>
<name>A0A238BM27_9BILA</name>
<evidence type="ECO:0000256" key="1">
    <source>
        <dbReference type="ARBA" id="ARBA00022729"/>
    </source>
</evidence>
<comment type="function">
    <text evidence="3">Binds covalently through a thioester bond to the pathogen surface resulting in pathogen clearance.</text>
</comment>
<comment type="subunit">
    <text evidence="4">Heterodimer of a TEP1-N chain and an TEP1-C chain non-covalently linked. Forms a complex composed of TEP1-N and TEP1-C heterodimer, LRIM1 and APL1C; the interaction stabilizes TEP1-N and TEP1-C heterodimer, prevents its binding to tissues while circulating in the hemolymph and protects the thioester bond from hydrolysis. Mature TEP1 and to a lesser extent full-length TEP1 interact with SPCLIP1; the interaction is induced by microbial infection.</text>
</comment>
<dbReference type="InterPro" id="IPR041555">
    <property type="entry name" value="MG3"/>
</dbReference>
<protein>
    <recommendedName>
        <fullName evidence="5">TEP1-F</fullName>
    </recommendedName>
</protein>
<keyword evidence="2" id="KW-0325">Glycoprotein</keyword>
<sequence>MREERVPQTVTIDALSPEILLPGSAYKVYVRGETLGSNILFEAEEEVRFDGKSLSIFIQTDKAIYKPGSTVRYRIVVVKPDLKPYSETVSVMIRDPNQNIISQKNDQSLIKGIYSNELELSVEPPLGDWQIIVKTKSGIKFEKEFTVDKYVLPKFEVNVKTPNFITINDDLSRISGIN</sequence>
<dbReference type="Pfam" id="PF17791">
    <property type="entry name" value="MG3"/>
    <property type="match status" value="1"/>
</dbReference>
<dbReference type="Pfam" id="PF01835">
    <property type="entry name" value="MG2"/>
    <property type="match status" value="1"/>
</dbReference>
<evidence type="ECO:0000256" key="2">
    <source>
        <dbReference type="ARBA" id="ARBA00023180"/>
    </source>
</evidence>
<dbReference type="PANTHER" id="PTHR11412">
    <property type="entry name" value="MACROGLOBULIN / COMPLEMENT"/>
    <property type="match status" value="1"/>
</dbReference>
<dbReference type="AlphaFoldDB" id="A0A238BM27"/>
<dbReference type="FunFam" id="2.60.40.1930:FF:000001">
    <property type="entry name" value="CD109 isoform 3"/>
    <property type="match status" value="1"/>
</dbReference>
<dbReference type="Proteomes" id="UP000242913">
    <property type="component" value="Unassembled WGS sequence"/>
</dbReference>
<dbReference type="GO" id="GO:0004866">
    <property type="term" value="F:endopeptidase inhibitor activity"/>
    <property type="evidence" value="ECO:0007669"/>
    <property type="project" value="InterPro"/>
</dbReference>
<keyword evidence="9" id="KW-1185">Reference proteome</keyword>
<feature type="domain" description="Macroglobulin" evidence="7">
    <location>
        <begin position="149"/>
        <end position="170"/>
    </location>
</feature>
<evidence type="ECO:0000259" key="6">
    <source>
        <dbReference type="Pfam" id="PF01835"/>
    </source>
</evidence>
<organism evidence="8 9">
    <name type="scientific">Onchocerca flexuosa</name>
    <dbReference type="NCBI Taxonomy" id="387005"/>
    <lineage>
        <taxon>Eukaryota</taxon>
        <taxon>Metazoa</taxon>
        <taxon>Ecdysozoa</taxon>
        <taxon>Nematoda</taxon>
        <taxon>Chromadorea</taxon>
        <taxon>Rhabditida</taxon>
        <taxon>Spirurina</taxon>
        <taxon>Spiruromorpha</taxon>
        <taxon>Filarioidea</taxon>
        <taxon>Onchocercidae</taxon>
        <taxon>Onchocerca</taxon>
    </lineage>
</organism>
<evidence type="ECO:0000256" key="3">
    <source>
        <dbReference type="ARBA" id="ARBA00057615"/>
    </source>
</evidence>
<dbReference type="Gene3D" id="2.60.40.1930">
    <property type="match status" value="1"/>
</dbReference>
<dbReference type="OrthoDB" id="5841225at2759"/>